<name>A0A9Q3BNK4_9BASI</name>
<evidence type="ECO:0000313" key="3">
    <source>
        <dbReference type="Proteomes" id="UP000765509"/>
    </source>
</evidence>
<protein>
    <submittedName>
        <fullName evidence="2">Uncharacterized protein</fullName>
    </submittedName>
</protein>
<dbReference type="AlphaFoldDB" id="A0A9Q3BNK4"/>
<reference evidence="2" key="1">
    <citation type="submission" date="2021-03" db="EMBL/GenBank/DDBJ databases">
        <title>Draft genome sequence of rust myrtle Austropuccinia psidii MF-1, a brazilian biotype.</title>
        <authorList>
            <person name="Quecine M.C."/>
            <person name="Pachon D.M.R."/>
            <person name="Bonatelli M.L."/>
            <person name="Correr F.H."/>
            <person name="Franceschini L.M."/>
            <person name="Leite T.F."/>
            <person name="Margarido G.R.A."/>
            <person name="Almeida C.A."/>
            <person name="Ferrarezi J.A."/>
            <person name="Labate C.A."/>
        </authorList>
    </citation>
    <scope>NUCLEOTIDE SEQUENCE</scope>
    <source>
        <strain evidence="2">MF-1</strain>
    </source>
</reference>
<accession>A0A9Q3BNK4</accession>
<evidence type="ECO:0000313" key="2">
    <source>
        <dbReference type="EMBL" id="MBW0468607.1"/>
    </source>
</evidence>
<keyword evidence="3" id="KW-1185">Reference proteome</keyword>
<evidence type="ECO:0000256" key="1">
    <source>
        <dbReference type="SAM" id="MobiDB-lite"/>
    </source>
</evidence>
<dbReference type="EMBL" id="AVOT02001915">
    <property type="protein sequence ID" value="MBW0468607.1"/>
    <property type="molecule type" value="Genomic_DNA"/>
</dbReference>
<sequence length="148" mass="16710">MGPRGEFQQPQGLVGPPEPDFGQKVKRPKLTKNSKILKSAQGPKTPKLAQGLKTQSLAPENHRTPPDSLNQGFSLQYQGILWPTQMDPSLQESGVVYIWYYIPLCPIFPQKLNGDVFMTSLCHFKSSHQSNYPVQRKALAPQSYMLWQ</sequence>
<comment type="caution">
    <text evidence="2">The sequence shown here is derived from an EMBL/GenBank/DDBJ whole genome shotgun (WGS) entry which is preliminary data.</text>
</comment>
<dbReference type="Proteomes" id="UP000765509">
    <property type="component" value="Unassembled WGS sequence"/>
</dbReference>
<organism evidence="2 3">
    <name type="scientific">Austropuccinia psidii MF-1</name>
    <dbReference type="NCBI Taxonomy" id="1389203"/>
    <lineage>
        <taxon>Eukaryota</taxon>
        <taxon>Fungi</taxon>
        <taxon>Dikarya</taxon>
        <taxon>Basidiomycota</taxon>
        <taxon>Pucciniomycotina</taxon>
        <taxon>Pucciniomycetes</taxon>
        <taxon>Pucciniales</taxon>
        <taxon>Sphaerophragmiaceae</taxon>
        <taxon>Austropuccinia</taxon>
    </lineage>
</organism>
<proteinExistence type="predicted"/>
<feature type="region of interest" description="Disordered" evidence="1">
    <location>
        <begin position="1"/>
        <end position="70"/>
    </location>
</feature>
<gene>
    <name evidence="2" type="ORF">O181_008322</name>
</gene>